<evidence type="ECO:0000313" key="1">
    <source>
        <dbReference type="EMBL" id="EFO12681.2"/>
    </source>
</evidence>
<dbReference type="CTD" id="9953347"/>
<gene>
    <name evidence="1" type="ORF">LOAG_15852</name>
</gene>
<sequence>MTRLNFEHFVFLLEECLHLDARWLEEHTCTPRRTQLTFGPSQLMFTCCDGLP</sequence>
<dbReference type="AlphaFoldDB" id="A0A1S0TEX2"/>
<accession>A0A1S0TEX2</accession>
<dbReference type="EMBL" id="JH712663">
    <property type="protein sequence ID" value="EFO12681.2"/>
    <property type="molecule type" value="Genomic_DNA"/>
</dbReference>
<feature type="non-terminal residue" evidence="1">
    <location>
        <position position="52"/>
    </location>
</feature>
<reference evidence="1" key="1">
    <citation type="submission" date="2012-04" db="EMBL/GenBank/DDBJ databases">
        <title>The Genome Sequence of Loa loa.</title>
        <authorList>
            <consortium name="The Broad Institute Genome Sequencing Platform"/>
            <consortium name="Broad Institute Genome Sequencing Center for Infectious Disease"/>
            <person name="Nutman T.B."/>
            <person name="Fink D.L."/>
            <person name="Russ C."/>
            <person name="Young S."/>
            <person name="Zeng Q."/>
            <person name="Gargeya S."/>
            <person name="Alvarado L."/>
            <person name="Berlin A."/>
            <person name="Chapman S.B."/>
            <person name="Chen Z."/>
            <person name="Freedman E."/>
            <person name="Gellesch M."/>
            <person name="Goldberg J."/>
            <person name="Griggs A."/>
            <person name="Gujja S."/>
            <person name="Heilman E.R."/>
            <person name="Heiman D."/>
            <person name="Howarth C."/>
            <person name="Mehta T."/>
            <person name="Neiman D."/>
            <person name="Pearson M."/>
            <person name="Roberts A."/>
            <person name="Saif S."/>
            <person name="Shea T."/>
            <person name="Shenoy N."/>
            <person name="Sisk P."/>
            <person name="Stolte C."/>
            <person name="Sykes S."/>
            <person name="White J."/>
            <person name="Yandava C."/>
            <person name="Haas B."/>
            <person name="Henn M.R."/>
            <person name="Nusbaum C."/>
            <person name="Birren B."/>
        </authorList>
    </citation>
    <scope>NUCLEOTIDE SEQUENCE [LARGE SCALE GENOMIC DNA]</scope>
</reference>
<dbReference type="RefSeq" id="XP_003151388.2">
    <property type="nucleotide sequence ID" value="XM_003151340.2"/>
</dbReference>
<organism evidence="1">
    <name type="scientific">Loa loa</name>
    <name type="common">Eye worm</name>
    <name type="synonym">Filaria loa</name>
    <dbReference type="NCBI Taxonomy" id="7209"/>
    <lineage>
        <taxon>Eukaryota</taxon>
        <taxon>Metazoa</taxon>
        <taxon>Ecdysozoa</taxon>
        <taxon>Nematoda</taxon>
        <taxon>Chromadorea</taxon>
        <taxon>Rhabditida</taxon>
        <taxon>Spirurina</taxon>
        <taxon>Spiruromorpha</taxon>
        <taxon>Filarioidea</taxon>
        <taxon>Onchocercidae</taxon>
        <taxon>Loa</taxon>
    </lineage>
</organism>
<protein>
    <submittedName>
        <fullName evidence="1">Uncharacterized protein</fullName>
    </submittedName>
</protein>
<dbReference type="KEGG" id="loa:LOAG_15852"/>
<proteinExistence type="predicted"/>
<dbReference type="InParanoid" id="A0A1S0TEX2"/>
<name>A0A1S0TEX2_LOALO</name>
<dbReference type="GeneID" id="9953347"/>